<organism evidence="3 4">
    <name type="scientific">Balaenoptera physalus</name>
    <name type="common">Fin whale</name>
    <name type="synonym">Balaena physalus</name>
    <dbReference type="NCBI Taxonomy" id="9770"/>
    <lineage>
        <taxon>Eukaryota</taxon>
        <taxon>Metazoa</taxon>
        <taxon>Chordata</taxon>
        <taxon>Craniata</taxon>
        <taxon>Vertebrata</taxon>
        <taxon>Euteleostomi</taxon>
        <taxon>Mammalia</taxon>
        <taxon>Eutheria</taxon>
        <taxon>Laurasiatheria</taxon>
        <taxon>Artiodactyla</taxon>
        <taxon>Whippomorpha</taxon>
        <taxon>Cetacea</taxon>
        <taxon>Mysticeti</taxon>
        <taxon>Balaenopteridae</taxon>
        <taxon>Balaenoptera</taxon>
    </lineage>
</organism>
<keyword evidence="2" id="KW-0812">Transmembrane</keyword>
<dbReference type="EMBL" id="SGJD01001777">
    <property type="protein sequence ID" value="KAB0398305.1"/>
    <property type="molecule type" value="Genomic_DNA"/>
</dbReference>
<protein>
    <submittedName>
        <fullName evidence="3">Uncharacterized protein</fullName>
    </submittedName>
</protein>
<comment type="caution">
    <text evidence="3">The sequence shown here is derived from an EMBL/GenBank/DDBJ whole genome shotgun (WGS) entry which is preliminary data.</text>
</comment>
<keyword evidence="4" id="KW-1185">Reference proteome</keyword>
<gene>
    <name evidence="3" type="ORF">E2I00_002862</name>
</gene>
<keyword evidence="2" id="KW-1133">Transmembrane helix</keyword>
<evidence type="ECO:0000256" key="2">
    <source>
        <dbReference type="SAM" id="Phobius"/>
    </source>
</evidence>
<feature type="non-terminal residue" evidence="3">
    <location>
        <position position="1"/>
    </location>
</feature>
<feature type="transmembrane region" description="Helical" evidence="2">
    <location>
        <begin position="106"/>
        <end position="123"/>
    </location>
</feature>
<keyword evidence="2" id="KW-0472">Membrane</keyword>
<dbReference type="AlphaFoldDB" id="A0A643CES2"/>
<evidence type="ECO:0000313" key="3">
    <source>
        <dbReference type="EMBL" id="KAB0398305.1"/>
    </source>
</evidence>
<dbReference type="Proteomes" id="UP000437017">
    <property type="component" value="Unassembled WGS sequence"/>
</dbReference>
<sequence>WRDTTKNPCLEVLIRDEGDYSPVLRFADFLCAIPNDSDIFDSVRHSTTHDEMISMSIRKGGTITIEKSMHSTSQQGWKEEKKGEREEYNERSNLKRQTKIIRKEQLNFLIFLTLVALGIYIPAVF</sequence>
<accession>A0A643CES2</accession>
<feature type="compositionally biased region" description="Basic and acidic residues" evidence="1">
    <location>
        <begin position="77"/>
        <end position="91"/>
    </location>
</feature>
<reference evidence="3 4" key="1">
    <citation type="journal article" date="2019" name="PLoS ONE">
        <title>Genomic analyses reveal an absence of contemporary introgressive admixture between fin whales and blue whales, despite known hybrids.</title>
        <authorList>
            <person name="Westbury M.V."/>
            <person name="Petersen B."/>
            <person name="Lorenzen E.D."/>
        </authorList>
    </citation>
    <scope>NUCLEOTIDE SEQUENCE [LARGE SCALE GENOMIC DNA]</scope>
    <source>
        <strain evidence="3">FinWhale-01</strain>
    </source>
</reference>
<evidence type="ECO:0000313" key="4">
    <source>
        <dbReference type="Proteomes" id="UP000437017"/>
    </source>
</evidence>
<evidence type="ECO:0000256" key="1">
    <source>
        <dbReference type="SAM" id="MobiDB-lite"/>
    </source>
</evidence>
<name>A0A643CES2_BALPH</name>
<proteinExistence type="predicted"/>
<feature type="region of interest" description="Disordered" evidence="1">
    <location>
        <begin position="69"/>
        <end position="91"/>
    </location>
</feature>